<keyword evidence="6 7" id="KW-0349">Heme</keyword>
<dbReference type="Pfam" id="PF00067">
    <property type="entry name" value="p450"/>
    <property type="match status" value="1"/>
</dbReference>
<dbReference type="InterPro" id="IPR017972">
    <property type="entry name" value="Cyt_P450_CS"/>
</dbReference>
<reference evidence="9" key="1">
    <citation type="submission" date="2023-03" db="EMBL/GenBank/DDBJ databases">
        <title>Massive genome expansion in bonnet fungi (Mycena s.s.) driven by repeated elements and novel gene families across ecological guilds.</title>
        <authorList>
            <consortium name="Lawrence Berkeley National Laboratory"/>
            <person name="Harder C.B."/>
            <person name="Miyauchi S."/>
            <person name="Viragh M."/>
            <person name="Kuo A."/>
            <person name="Thoen E."/>
            <person name="Andreopoulos B."/>
            <person name="Lu D."/>
            <person name="Skrede I."/>
            <person name="Drula E."/>
            <person name="Henrissat B."/>
            <person name="Morin E."/>
            <person name="Kohler A."/>
            <person name="Barry K."/>
            <person name="LaButti K."/>
            <person name="Morin E."/>
            <person name="Salamov A."/>
            <person name="Lipzen A."/>
            <person name="Mereny Z."/>
            <person name="Hegedus B."/>
            <person name="Baldrian P."/>
            <person name="Stursova M."/>
            <person name="Weitz H."/>
            <person name="Taylor A."/>
            <person name="Grigoriev I.V."/>
            <person name="Nagy L.G."/>
            <person name="Martin F."/>
            <person name="Kauserud H."/>
        </authorList>
    </citation>
    <scope>NUCLEOTIDE SEQUENCE</scope>
    <source>
        <strain evidence="9">CBHHK002</strain>
    </source>
</reference>
<organism evidence="9 10">
    <name type="scientific">Mycena albidolilacea</name>
    <dbReference type="NCBI Taxonomy" id="1033008"/>
    <lineage>
        <taxon>Eukaryota</taxon>
        <taxon>Fungi</taxon>
        <taxon>Dikarya</taxon>
        <taxon>Basidiomycota</taxon>
        <taxon>Agaricomycotina</taxon>
        <taxon>Agaricomycetes</taxon>
        <taxon>Agaricomycetidae</taxon>
        <taxon>Agaricales</taxon>
        <taxon>Marasmiineae</taxon>
        <taxon>Mycenaceae</taxon>
        <taxon>Mycena</taxon>
    </lineage>
</organism>
<dbReference type="InterPro" id="IPR002403">
    <property type="entry name" value="Cyt_P450_E_grp-IV"/>
</dbReference>
<dbReference type="Gene3D" id="1.10.630.10">
    <property type="entry name" value="Cytochrome P450"/>
    <property type="match status" value="1"/>
</dbReference>
<comment type="cofactor">
    <cofactor evidence="1 6">
        <name>heme</name>
        <dbReference type="ChEBI" id="CHEBI:30413"/>
    </cofactor>
</comment>
<comment type="similarity">
    <text evidence="2 7">Belongs to the cytochrome P450 family.</text>
</comment>
<keyword evidence="8" id="KW-0732">Signal</keyword>
<evidence type="ECO:0000256" key="8">
    <source>
        <dbReference type="SAM" id="SignalP"/>
    </source>
</evidence>
<keyword evidence="5 6" id="KW-0408">Iron</keyword>
<evidence type="ECO:0000313" key="9">
    <source>
        <dbReference type="EMBL" id="KAJ7309361.1"/>
    </source>
</evidence>
<dbReference type="GO" id="GO:0016705">
    <property type="term" value="F:oxidoreductase activity, acting on paired donors, with incorporation or reduction of molecular oxygen"/>
    <property type="evidence" value="ECO:0007669"/>
    <property type="project" value="InterPro"/>
</dbReference>
<feature type="chain" id="PRO_5042185879" evidence="8">
    <location>
        <begin position="25"/>
        <end position="513"/>
    </location>
</feature>
<dbReference type="InterPro" id="IPR036396">
    <property type="entry name" value="Cyt_P450_sf"/>
</dbReference>
<feature type="binding site" description="axial binding residue" evidence="6">
    <location>
        <position position="454"/>
    </location>
    <ligand>
        <name>heme</name>
        <dbReference type="ChEBI" id="CHEBI:30413"/>
    </ligand>
    <ligandPart>
        <name>Fe</name>
        <dbReference type="ChEBI" id="CHEBI:18248"/>
    </ligandPart>
</feature>
<dbReference type="EMBL" id="JARIHO010000082">
    <property type="protein sequence ID" value="KAJ7309361.1"/>
    <property type="molecule type" value="Genomic_DNA"/>
</dbReference>
<dbReference type="PANTHER" id="PTHR46206">
    <property type="entry name" value="CYTOCHROME P450"/>
    <property type="match status" value="1"/>
</dbReference>
<keyword evidence="4 7" id="KW-0560">Oxidoreductase</keyword>
<dbReference type="AlphaFoldDB" id="A0AAD7EC31"/>
<comment type="caution">
    <text evidence="9">The sequence shown here is derived from an EMBL/GenBank/DDBJ whole genome shotgun (WGS) entry which is preliminary data.</text>
</comment>
<dbReference type="CDD" id="cd11041">
    <property type="entry name" value="CYP503A1-like"/>
    <property type="match status" value="1"/>
</dbReference>
<dbReference type="PRINTS" id="PR00465">
    <property type="entry name" value="EP450IV"/>
</dbReference>
<evidence type="ECO:0000256" key="7">
    <source>
        <dbReference type="RuleBase" id="RU000461"/>
    </source>
</evidence>
<keyword evidence="3 6" id="KW-0479">Metal-binding</keyword>
<dbReference type="PRINTS" id="PR00385">
    <property type="entry name" value="P450"/>
</dbReference>
<dbReference type="InterPro" id="IPR001128">
    <property type="entry name" value="Cyt_P450"/>
</dbReference>
<sequence>MPDTTFLLFSASVALLFLASINKAFIHHELDAIPIVGHSGLLSYWTALQVIFTGGGPALIQQGYQQYPEGCFRIARLGHWLVIVSGPKHVKEFGDAPEHVLSFRGGIENTLAVSQVVGRTIAENTYHSTTIRGSLTKNLQASFDGVKEEVEAAFDDILDLPDTEWKTLKMLDSITAVVARVSNRVFVGLPLCRDQTYLDNSIQFAIDVIVSGQIIGFFPHSIRPLISRFVTSRNKSISTALKVLGPVIEERLAKADELGADWEGKPNDFISWLLEDAIGEERTVHNLVLRVLSTNFAALHTTSMMFTHAIFDLMTRPELMQPFREEAERVVAEEDWTKNTVNNMVKIDSFLRETQRLRTMAPIAMLRKVVSKDGFRFSDGKFLPEGTFTCIAAHSMHYDPSFRDNAAEFDAFRFVREREAFEAARNPGGQDMFKRQMISTTADHLPWGIGKHACPGRFFATMELKTMLAHVVTHYDIEPEVPGMRPNDNVFGLSTTPNMWAKVRFRKRAVPKL</sequence>
<evidence type="ECO:0000256" key="4">
    <source>
        <dbReference type="ARBA" id="ARBA00023002"/>
    </source>
</evidence>
<name>A0AAD7EC31_9AGAR</name>
<dbReference type="GO" id="GO:0005506">
    <property type="term" value="F:iron ion binding"/>
    <property type="evidence" value="ECO:0007669"/>
    <property type="project" value="InterPro"/>
</dbReference>
<accession>A0AAD7EC31</accession>
<dbReference type="Proteomes" id="UP001218218">
    <property type="component" value="Unassembled WGS sequence"/>
</dbReference>
<dbReference type="GO" id="GO:0004497">
    <property type="term" value="F:monooxygenase activity"/>
    <property type="evidence" value="ECO:0007669"/>
    <property type="project" value="UniProtKB-KW"/>
</dbReference>
<proteinExistence type="inferred from homology"/>
<keyword evidence="10" id="KW-1185">Reference proteome</keyword>
<gene>
    <name evidence="9" type="ORF">DFH08DRAFT_918349</name>
</gene>
<dbReference type="GO" id="GO:0020037">
    <property type="term" value="F:heme binding"/>
    <property type="evidence" value="ECO:0007669"/>
    <property type="project" value="InterPro"/>
</dbReference>
<evidence type="ECO:0000256" key="6">
    <source>
        <dbReference type="PIRSR" id="PIRSR602403-1"/>
    </source>
</evidence>
<dbReference type="PROSITE" id="PS00086">
    <property type="entry name" value="CYTOCHROME_P450"/>
    <property type="match status" value="1"/>
</dbReference>
<evidence type="ECO:0000256" key="2">
    <source>
        <dbReference type="ARBA" id="ARBA00010617"/>
    </source>
</evidence>
<protein>
    <submittedName>
        <fullName evidence="9">Cytochrome P450</fullName>
    </submittedName>
</protein>
<evidence type="ECO:0000256" key="1">
    <source>
        <dbReference type="ARBA" id="ARBA00001971"/>
    </source>
</evidence>
<keyword evidence="7" id="KW-0503">Monooxygenase</keyword>
<feature type="signal peptide" evidence="8">
    <location>
        <begin position="1"/>
        <end position="24"/>
    </location>
</feature>
<evidence type="ECO:0000256" key="5">
    <source>
        <dbReference type="ARBA" id="ARBA00023004"/>
    </source>
</evidence>
<evidence type="ECO:0000256" key="3">
    <source>
        <dbReference type="ARBA" id="ARBA00022723"/>
    </source>
</evidence>
<dbReference type="SUPFAM" id="SSF48264">
    <property type="entry name" value="Cytochrome P450"/>
    <property type="match status" value="1"/>
</dbReference>
<evidence type="ECO:0000313" key="10">
    <source>
        <dbReference type="Proteomes" id="UP001218218"/>
    </source>
</evidence>